<dbReference type="HOGENOM" id="CLU_1773569_0_0_11"/>
<name>A0A0D4C1F1_9MICC</name>
<gene>
    <name evidence="2" type="ORF">UM93_14410</name>
</gene>
<proteinExistence type="predicted"/>
<reference evidence="2 3" key="1">
    <citation type="journal article" date="2015" name="Genome Announc.">
        <title>Complete Genome Sequencing of Protease-Producing Novel Arthrobacter sp. Strain IHBB 11108 Using PacBio Single-Molecule Real-Time Sequencing Technology.</title>
        <authorList>
            <person name="Kiran S."/>
            <person name="Swarnkar M.K."/>
            <person name="Pal M."/>
            <person name="Thakur R."/>
            <person name="Tewari R."/>
            <person name="Singh A.K."/>
            <person name="Gulati A."/>
        </authorList>
    </citation>
    <scope>NUCLEOTIDE SEQUENCE [LARGE SCALE GENOMIC DNA]</scope>
    <source>
        <strain evidence="2 3">IHBB 11108</strain>
    </source>
</reference>
<dbReference type="RefSeq" id="WP_045076231.1">
    <property type="nucleotide sequence ID" value="NZ_CP011005.1"/>
</dbReference>
<dbReference type="STRING" id="1618207.UM93_14410"/>
<keyword evidence="3" id="KW-1185">Reference proteome</keyword>
<sequence length="146" mass="15523">MNSLSSDQEKRLGSIDWGRTSLKDRLSYGSLIRDLRIGKNITQEGLAEIAGVSRQTVSNIESGKTAAQPAVMESILRGLGVGRASDVSPTANRYLAILGPMIDALDDDVLDEAMAKVVKVLVEAISDPKGDKAAKSSVDRIGRLLG</sequence>
<dbReference type="PROSITE" id="PS50943">
    <property type="entry name" value="HTH_CROC1"/>
    <property type="match status" value="1"/>
</dbReference>
<dbReference type="SMART" id="SM00530">
    <property type="entry name" value="HTH_XRE"/>
    <property type="match status" value="1"/>
</dbReference>
<organism evidence="2 3">
    <name type="scientific">Psychromicrobium lacuslunae</name>
    <dbReference type="NCBI Taxonomy" id="1618207"/>
    <lineage>
        <taxon>Bacteria</taxon>
        <taxon>Bacillati</taxon>
        <taxon>Actinomycetota</taxon>
        <taxon>Actinomycetes</taxon>
        <taxon>Micrococcales</taxon>
        <taxon>Micrococcaceae</taxon>
        <taxon>Psychromicrobium</taxon>
    </lineage>
</organism>
<dbReference type="InterPro" id="IPR010982">
    <property type="entry name" value="Lambda_DNA-bd_dom_sf"/>
</dbReference>
<dbReference type="Pfam" id="PF01381">
    <property type="entry name" value="HTH_3"/>
    <property type="match status" value="1"/>
</dbReference>
<evidence type="ECO:0000313" key="3">
    <source>
        <dbReference type="Proteomes" id="UP000061839"/>
    </source>
</evidence>
<feature type="domain" description="HTH cro/C1-type" evidence="1">
    <location>
        <begin position="32"/>
        <end position="87"/>
    </location>
</feature>
<dbReference type="Gene3D" id="1.10.260.40">
    <property type="entry name" value="lambda repressor-like DNA-binding domains"/>
    <property type="match status" value="1"/>
</dbReference>
<dbReference type="EMBL" id="CP011005">
    <property type="protein sequence ID" value="AJT42389.1"/>
    <property type="molecule type" value="Genomic_DNA"/>
</dbReference>
<dbReference type="Proteomes" id="UP000061839">
    <property type="component" value="Chromosome"/>
</dbReference>
<dbReference type="GO" id="GO:0003677">
    <property type="term" value="F:DNA binding"/>
    <property type="evidence" value="ECO:0007669"/>
    <property type="project" value="InterPro"/>
</dbReference>
<accession>A0A0D4C1F1</accession>
<dbReference type="InterPro" id="IPR001387">
    <property type="entry name" value="Cro/C1-type_HTH"/>
</dbReference>
<dbReference type="AlphaFoldDB" id="A0A0D4C1F1"/>
<dbReference type="SUPFAM" id="SSF47413">
    <property type="entry name" value="lambda repressor-like DNA-binding domains"/>
    <property type="match status" value="1"/>
</dbReference>
<dbReference type="PATRIC" id="fig|1618207.4.peg.2928"/>
<dbReference type="CDD" id="cd00093">
    <property type="entry name" value="HTH_XRE"/>
    <property type="match status" value="1"/>
</dbReference>
<dbReference type="KEGG" id="ari:UM93_14410"/>
<evidence type="ECO:0000259" key="1">
    <source>
        <dbReference type="PROSITE" id="PS50943"/>
    </source>
</evidence>
<dbReference type="OrthoDB" id="7428772at2"/>
<evidence type="ECO:0000313" key="2">
    <source>
        <dbReference type="EMBL" id="AJT42389.1"/>
    </source>
</evidence>
<protein>
    <recommendedName>
        <fullName evidence="1">HTH cro/C1-type domain-containing protein</fullName>
    </recommendedName>
</protein>